<dbReference type="GO" id="GO:0030170">
    <property type="term" value="F:pyridoxal phosphate binding"/>
    <property type="evidence" value="ECO:0007669"/>
    <property type="project" value="TreeGrafter"/>
</dbReference>
<keyword evidence="2 3" id="KW-0663">Pyridoxal phosphate</keyword>
<dbReference type="Proteomes" id="UP000717624">
    <property type="component" value="Unassembled WGS sequence"/>
</dbReference>
<dbReference type="Gene3D" id="3.40.640.10">
    <property type="entry name" value="Type I PLP-dependent aspartate aminotransferase-like (Major domain)"/>
    <property type="match status" value="1"/>
</dbReference>
<reference evidence="4" key="1">
    <citation type="submission" date="2021-01" db="EMBL/GenBank/DDBJ databases">
        <title>Genomic Encyclopedia of Type Strains, Phase IV (KMG-IV): sequencing the most valuable type-strain genomes for metagenomic binning, comparative biology and taxonomic classification.</title>
        <authorList>
            <person name="Goeker M."/>
        </authorList>
    </citation>
    <scope>NUCLEOTIDE SEQUENCE</scope>
    <source>
        <strain evidence="4">DSM 25523</strain>
    </source>
</reference>
<dbReference type="InterPro" id="IPR020026">
    <property type="entry name" value="PseC"/>
</dbReference>
<organism evidence="4 5">
    <name type="scientific">Brevibacillus fulvus</name>
    <dbReference type="NCBI Taxonomy" id="1125967"/>
    <lineage>
        <taxon>Bacteria</taxon>
        <taxon>Bacillati</taxon>
        <taxon>Bacillota</taxon>
        <taxon>Bacilli</taxon>
        <taxon>Bacillales</taxon>
        <taxon>Paenibacillaceae</taxon>
        <taxon>Brevibacillus</taxon>
    </lineage>
</organism>
<dbReference type="GO" id="GO:0000271">
    <property type="term" value="P:polysaccharide biosynthetic process"/>
    <property type="evidence" value="ECO:0007669"/>
    <property type="project" value="TreeGrafter"/>
</dbReference>
<dbReference type="PANTHER" id="PTHR30244:SF34">
    <property type="entry name" value="DTDP-4-AMINO-4,6-DIDEOXYGALACTOSE TRANSAMINASE"/>
    <property type="match status" value="1"/>
</dbReference>
<dbReference type="CDD" id="cd00616">
    <property type="entry name" value="AHBA_syn"/>
    <property type="match status" value="1"/>
</dbReference>
<evidence type="ECO:0000313" key="5">
    <source>
        <dbReference type="Proteomes" id="UP000717624"/>
    </source>
</evidence>
<dbReference type="Gene3D" id="3.90.1150.10">
    <property type="entry name" value="Aspartate Aminotransferase, domain 1"/>
    <property type="match status" value="1"/>
</dbReference>
<protein>
    <submittedName>
        <fullName evidence="4">UDP-4-amino-4, 6-dideoxy-N-acetyl-beta-L-altrosamine transaminase</fullName>
    </submittedName>
</protein>
<dbReference type="InterPro" id="IPR000653">
    <property type="entry name" value="DegT/StrS_aminotransferase"/>
</dbReference>
<dbReference type="InterPro" id="IPR015424">
    <property type="entry name" value="PyrdxlP-dep_Trfase"/>
</dbReference>
<dbReference type="SUPFAM" id="SSF53383">
    <property type="entry name" value="PLP-dependent transferases"/>
    <property type="match status" value="1"/>
</dbReference>
<keyword evidence="5" id="KW-1185">Reference proteome</keyword>
<dbReference type="AlphaFoldDB" id="A0A938XVZ5"/>
<dbReference type="EMBL" id="JAFBEB010000012">
    <property type="protein sequence ID" value="MBM7591488.1"/>
    <property type="molecule type" value="Genomic_DNA"/>
</dbReference>
<accession>A0A938XVZ5</accession>
<comment type="similarity">
    <text evidence="3">Belongs to the DegT/DnrJ/EryC1 family.</text>
</comment>
<comment type="caution">
    <text evidence="4">The sequence shown here is derived from an EMBL/GenBank/DDBJ whole genome shotgun (WGS) entry which is preliminary data.</text>
</comment>
<evidence type="ECO:0000256" key="1">
    <source>
        <dbReference type="PIRSR" id="PIRSR000390-1"/>
    </source>
</evidence>
<name>A0A938XVZ5_9BACL</name>
<evidence type="ECO:0000313" key="4">
    <source>
        <dbReference type="EMBL" id="MBM7591488.1"/>
    </source>
</evidence>
<proteinExistence type="inferred from homology"/>
<dbReference type="Pfam" id="PF01041">
    <property type="entry name" value="DegT_DnrJ_EryC1"/>
    <property type="match status" value="1"/>
</dbReference>
<dbReference type="RefSeq" id="WP_204519198.1">
    <property type="nucleotide sequence ID" value="NZ_BAABIN010000019.1"/>
</dbReference>
<feature type="active site" description="Proton acceptor" evidence="1">
    <location>
        <position position="199"/>
    </location>
</feature>
<evidence type="ECO:0000256" key="3">
    <source>
        <dbReference type="RuleBase" id="RU004508"/>
    </source>
</evidence>
<dbReference type="PIRSF" id="PIRSF000390">
    <property type="entry name" value="PLP_StrS"/>
    <property type="match status" value="1"/>
</dbReference>
<gene>
    <name evidence="4" type="ORF">JOD01_003139</name>
</gene>
<dbReference type="InterPro" id="IPR015421">
    <property type="entry name" value="PyrdxlP-dep_Trfase_major"/>
</dbReference>
<sequence>MQMKRETLAIHGGSPVRDSLLSYGRQWISEADIQAVMETLRSPFLTQGPKIAEFESKIAETAGAKYAVAFSNGTAALHGACYAAGIGEGDEVITTSMTFAASANCVRYCGGTVVFADILADEYNIDPEQIRAKITKQTKAIIPVDFTGQPVDLDEIMQIAREHNLVVIEDAAHSLGASYRNKPVGSIADMTMFSFHPVKHITTGEGGIIVTNSEEYYQRLLLFRSHGITRSAALLEKEAEGPWYYEMLDLGYNYRMTDMQAVLGVSQLSRLPEFVARRREIAARYNHHFAGHRLVVAPQQREDRESSWHLYVIQLELDKLNATRSEIYRALQAENIGVNVHYIPVHLHPYYQKLGYQRGDCPVAEKLYERILTLPLFPAMSEQDILDVLQAVDKVLAAYEK</sequence>
<dbReference type="InterPro" id="IPR015422">
    <property type="entry name" value="PyrdxlP-dep_Trfase_small"/>
</dbReference>
<feature type="modified residue" description="N6-(pyridoxal phosphate)lysine" evidence="2">
    <location>
        <position position="199"/>
    </location>
</feature>
<dbReference type="PANTHER" id="PTHR30244">
    <property type="entry name" value="TRANSAMINASE"/>
    <property type="match status" value="1"/>
</dbReference>
<dbReference type="GO" id="GO:0008483">
    <property type="term" value="F:transaminase activity"/>
    <property type="evidence" value="ECO:0007669"/>
    <property type="project" value="TreeGrafter"/>
</dbReference>
<evidence type="ECO:0000256" key="2">
    <source>
        <dbReference type="PIRSR" id="PIRSR000390-2"/>
    </source>
</evidence>
<dbReference type="NCBIfam" id="TIGR03588">
    <property type="entry name" value="PseC"/>
    <property type="match status" value="1"/>
</dbReference>